<dbReference type="EMBL" id="JAGFNK010000174">
    <property type="protein sequence ID" value="KAI9461849.1"/>
    <property type="molecule type" value="Genomic_DNA"/>
</dbReference>
<evidence type="ECO:0000313" key="2">
    <source>
        <dbReference type="Proteomes" id="UP001207468"/>
    </source>
</evidence>
<name>A0ACC0U3L5_9AGAM</name>
<comment type="caution">
    <text evidence="1">The sequence shown here is derived from an EMBL/GenBank/DDBJ whole genome shotgun (WGS) entry which is preliminary data.</text>
</comment>
<proteinExistence type="predicted"/>
<organism evidence="1 2">
    <name type="scientific">Russula earlei</name>
    <dbReference type="NCBI Taxonomy" id="71964"/>
    <lineage>
        <taxon>Eukaryota</taxon>
        <taxon>Fungi</taxon>
        <taxon>Dikarya</taxon>
        <taxon>Basidiomycota</taxon>
        <taxon>Agaricomycotina</taxon>
        <taxon>Agaricomycetes</taxon>
        <taxon>Russulales</taxon>
        <taxon>Russulaceae</taxon>
        <taxon>Russula</taxon>
    </lineage>
</organism>
<dbReference type="Proteomes" id="UP001207468">
    <property type="component" value="Unassembled WGS sequence"/>
</dbReference>
<sequence>MQSWTFINSSLSLPLALELDSSTVSLASGWVNMCNSQTSFVWLMTFYAFLQIFSGGWDTIALHHSSLHADTIHILILVKKWLHLAQMHADTALSH</sequence>
<protein>
    <submittedName>
        <fullName evidence="1">Uncharacterized protein</fullName>
    </submittedName>
</protein>
<reference evidence="1" key="1">
    <citation type="submission" date="2021-03" db="EMBL/GenBank/DDBJ databases">
        <title>Evolutionary priming and transition to the ectomycorrhizal habit in an iconic lineage of mushroom-forming fungi: is preadaptation a requirement?</title>
        <authorList>
            <consortium name="DOE Joint Genome Institute"/>
            <person name="Looney B.P."/>
            <person name="Miyauchi S."/>
            <person name="Morin E."/>
            <person name="Drula E."/>
            <person name="Courty P.E."/>
            <person name="Chicoki N."/>
            <person name="Fauchery L."/>
            <person name="Kohler A."/>
            <person name="Kuo A."/>
            <person name="LaButti K."/>
            <person name="Pangilinan J."/>
            <person name="Lipzen A."/>
            <person name="Riley R."/>
            <person name="Andreopoulos W."/>
            <person name="He G."/>
            <person name="Johnson J."/>
            <person name="Barry K.W."/>
            <person name="Grigoriev I.V."/>
            <person name="Nagy L."/>
            <person name="Hibbett D."/>
            <person name="Henrissat B."/>
            <person name="Matheny P.B."/>
            <person name="Labbe J."/>
            <person name="Martin A.F."/>
        </authorList>
    </citation>
    <scope>NUCLEOTIDE SEQUENCE</scope>
    <source>
        <strain evidence="1">BPL698</strain>
    </source>
</reference>
<keyword evidence="2" id="KW-1185">Reference proteome</keyword>
<evidence type="ECO:0000313" key="1">
    <source>
        <dbReference type="EMBL" id="KAI9461849.1"/>
    </source>
</evidence>
<accession>A0ACC0U3L5</accession>
<gene>
    <name evidence="1" type="ORF">F5148DRAFT_1286568</name>
</gene>